<dbReference type="EMBL" id="CAJNOL010002118">
    <property type="protein sequence ID" value="CAF1463980.1"/>
    <property type="molecule type" value="Genomic_DNA"/>
</dbReference>
<evidence type="ECO:0000313" key="3">
    <source>
        <dbReference type="EMBL" id="CAF1463687.1"/>
    </source>
</evidence>
<name>A0A815QI75_9BILA</name>
<evidence type="ECO:0000313" key="4">
    <source>
        <dbReference type="EMBL" id="CAF1463980.1"/>
    </source>
</evidence>
<feature type="chain" id="PRO_5035687763" evidence="1">
    <location>
        <begin position="18"/>
        <end position="106"/>
    </location>
</feature>
<accession>A0A815QI75</accession>
<comment type="caution">
    <text evidence="3">The sequence shown here is derived from an EMBL/GenBank/DDBJ whole genome shotgun (WGS) entry which is preliminary data.</text>
</comment>
<dbReference type="EMBL" id="CAJNOL010002116">
    <property type="protein sequence ID" value="CAF1463687.1"/>
    <property type="molecule type" value="Genomic_DNA"/>
</dbReference>
<keyword evidence="1" id="KW-0732">Signal</keyword>
<dbReference type="AlphaFoldDB" id="A0A815QI75"/>
<dbReference type="Proteomes" id="UP000663854">
    <property type="component" value="Unassembled WGS sequence"/>
</dbReference>
<evidence type="ECO:0000313" key="5">
    <source>
        <dbReference type="Proteomes" id="UP000663870"/>
    </source>
</evidence>
<organism evidence="3 5">
    <name type="scientific">Rotaria sordida</name>
    <dbReference type="NCBI Taxonomy" id="392033"/>
    <lineage>
        <taxon>Eukaryota</taxon>
        <taxon>Metazoa</taxon>
        <taxon>Spiralia</taxon>
        <taxon>Gnathifera</taxon>
        <taxon>Rotifera</taxon>
        <taxon>Eurotatoria</taxon>
        <taxon>Bdelloidea</taxon>
        <taxon>Philodinida</taxon>
        <taxon>Philodinidae</taxon>
        <taxon>Rotaria</taxon>
    </lineage>
</organism>
<keyword evidence="5" id="KW-1185">Reference proteome</keyword>
<dbReference type="EMBL" id="CAJNOH010001030">
    <property type="protein sequence ID" value="CAF1165670.1"/>
    <property type="molecule type" value="Genomic_DNA"/>
</dbReference>
<sequence length="106" mass="12397">MFAFFFVSLFILPLLNARRPQTELNNNDELLTERSEATNYLSGLPSIKQYQDQLLESPVDSSSLSVAPDRYDQQRTKRIYWENLAFHAADYNQKPKKSVLYMAKME</sequence>
<evidence type="ECO:0000313" key="2">
    <source>
        <dbReference type="EMBL" id="CAF1165670.1"/>
    </source>
</evidence>
<proteinExistence type="predicted"/>
<gene>
    <name evidence="3" type="ORF">JXQ802_LOCUS38320</name>
    <name evidence="4" type="ORF">JXQ802_LOCUS38336</name>
    <name evidence="2" type="ORF">PYM288_LOCUS22994</name>
</gene>
<protein>
    <submittedName>
        <fullName evidence="3">Uncharacterized protein</fullName>
    </submittedName>
</protein>
<reference evidence="3" key="1">
    <citation type="submission" date="2021-02" db="EMBL/GenBank/DDBJ databases">
        <authorList>
            <person name="Nowell W R."/>
        </authorList>
    </citation>
    <scope>NUCLEOTIDE SEQUENCE</scope>
</reference>
<feature type="signal peptide" evidence="1">
    <location>
        <begin position="1"/>
        <end position="17"/>
    </location>
</feature>
<dbReference type="Proteomes" id="UP000663870">
    <property type="component" value="Unassembled WGS sequence"/>
</dbReference>
<evidence type="ECO:0000256" key="1">
    <source>
        <dbReference type="SAM" id="SignalP"/>
    </source>
</evidence>